<keyword evidence="3" id="KW-1185">Reference proteome</keyword>
<dbReference type="EMBL" id="BMAR01000009">
    <property type="protein sequence ID" value="GFR44969.1"/>
    <property type="molecule type" value="Genomic_DNA"/>
</dbReference>
<organism evidence="2 3">
    <name type="scientific">Astrephomene gubernaculifera</name>
    <dbReference type="NCBI Taxonomy" id="47775"/>
    <lineage>
        <taxon>Eukaryota</taxon>
        <taxon>Viridiplantae</taxon>
        <taxon>Chlorophyta</taxon>
        <taxon>core chlorophytes</taxon>
        <taxon>Chlorophyceae</taxon>
        <taxon>CS clade</taxon>
        <taxon>Chlamydomonadales</taxon>
        <taxon>Astrephomenaceae</taxon>
        <taxon>Astrephomene</taxon>
    </lineage>
</organism>
<dbReference type="AlphaFoldDB" id="A0AAD3DN65"/>
<proteinExistence type="predicted"/>
<comment type="caution">
    <text evidence="2">The sequence shown here is derived from an EMBL/GenBank/DDBJ whole genome shotgun (WGS) entry which is preliminary data.</text>
</comment>
<feature type="region of interest" description="Disordered" evidence="1">
    <location>
        <begin position="100"/>
        <end position="178"/>
    </location>
</feature>
<dbReference type="Proteomes" id="UP001054857">
    <property type="component" value="Unassembled WGS sequence"/>
</dbReference>
<feature type="region of interest" description="Disordered" evidence="1">
    <location>
        <begin position="349"/>
        <end position="383"/>
    </location>
</feature>
<evidence type="ECO:0000256" key="1">
    <source>
        <dbReference type="SAM" id="MobiDB-lite"/>
    </source>
</evidence>
<accession>A0AAD3DN65</accession>
<feature type="compositionally biased region" description="Gly residues" evidence="1">
    <location>
        <begin position="129"/>
        <end position="140"/>
    </location>
</feature>
<feature type="compositionally biased region" description="Pro residues" evidence="1">
    <location>
        <begin position="305"/>
        <end position="318"/>
    </location>
</feature>
<sequence>WVARHAVPRVVGRQQGQQWQQQGGRQGRWRGSGLGAVLTRESLACLPRELHPLLLELGPLGVSRPEREECDSMMAEMAAAEAASYGRPLLPWEVPEGPAREAAGRAARGQQQPRWGAYAQAASTASAGPGLGRPRGPGCEGEGEETADGGGGGGGGCSEEAAAGGGGVRSGGPSSGEQTVVERYEVAEEQLEDGSRVVEELKVVAGRSDAGLTRAAKALQAAMARLRSTGAAEPPPASPGATAAAQQWVNANPRAATFDDIARQALQRPQNPPSTPSREHRPLGGSTSPGPSSPTRTSATHLPAPATPLPAPAPPPGARPSVSGGPATLPGTAAGAGAAAAEVQIALRRAQDQPGSGSGSCSNNSNSSEVDGRSQPVLDGREDPACRHADMQLGLGRDGVHVRYDRVGMTHGLRNQRRIRRCGRWSMWGGVRRVGLDRAHVLLGMWVKTIV</sequence>
<feature type="compositionally biased region" description="Gly residues" evidence="1">
    <location>
        <begin position="148"/>
        <end position="174"/>
    </location>
</feature>
<protein>
    <submittedName>
        <fullName evidence="2">Uncharacterized protein</fullName>
    </submittedName>
</protein>
<reference evidence="2 3" key="1">
    <citation type="journal article" date="2021" name="Sci. Rep.">
        <title>Genome sequencing of the multicellular alga Astrephomene provides insights into convergent evolution of germ-soma differentiation.</title>
        <authorList>
            <person name="Yamashita S."/>
            <person name="Yamamoto K."/>
            <person name="Matsuzaki R."/>
            <person name="Suzuki S."/>
            <person name="Yamaguchi H."/>
            <person name="Hirooka S."/>
            <person name="Minakuchi Y."/>
            <person name="Miyagishima S."/>
            <person name="Kawachi M."/>
            <person name="Toyoda A."/>
            <person name="Nozaki H."/>
        </authorList>
    </citation>
    <scope>NUCLEOTIDE SEQUENCE [LARGE SCALE GENOMIC DNA]</scope>
    <source>
        <strain evidence="2 3">NIES-4017</strain>
    </source>
</reference>
<feature type="compositionally biased region" description="Low complexity" evidence="1">
    <location>
        <begin position="319"/>
        <end position="335"/>
    </location>
</feature>
<feature type="region of interest" description="Disordered" evidence="1">
    <location>
        <begin position="226"/>
        <end position="245"/>
    </location>
</feature>
<feature type="compositionally biased region" description="Low complexity" evidence="1">
    <location>
        <begin position="104"/>
        <end position="128"/>
    </location>
</feature>
<evidence type="ECO:0000313" key="3">
    <source>
        <dbReference type="Proteomes" id="UP001054857"/>
    </source>
</evidence>
<feature type="compositionally biased region" description="Low complexity" evidence="1">
    <location>
        <begin position="359"/>
        <end position="368"/>
    </location>
</feature>
<evidence type="ECO:0000313" key="2">
    <source>
        <dbReference type="EMBL" id="GFR44969.1"/>
    </source>
</evidence>
<feature type="non-terminal residue" evidence="2">
    <location>
        <position position="451"/>
    </location>
</feature>
<name>A0AAD3DN65_9CHLO</name>
<gene>
    <name evidence="2" type="ORF">Agub_g6279</name>
</gene>
<feature type="region of interest" description="Disordered" evidence="1">
    <location>
        <begin position="267"/>
        <end position="335"/>
    </location>
</feature>
<feature type="compositionally biased region" description="Low complexity" evidence="1">
    <location>
        <begin position="284"/>
        <end position="304"/>
    </location>
</feature>